<dbReference type="Proteomes" id="UP000239203">
    <property type="component" value="Unassembled WGS sequence"/>
</dbReference>
<dbReference type="PANTHER" id="PTHR19372:SF7">
    <property type="entry name" value="SULFITE OXIDASE, MITOCHONDRIAL"/>
    <property type="match status" value="1"/>
</dbReference>
<evidence type="ECO:0000259" key="3">
    <source>
        <dbReference type="Pfam" id="PF00174"/>
    </source>
</evidence>
<dbReference type="InterPro" id="IPR000572">
    <property type="entry name" value="OxRdtase_Mopterin-bd_dom"/>
</dbReference>
<keyword evidence="2" id="KW-0472">Membrane</keyword>
<evidence type="ECO:0000256" key="1">
    <source>
        <dbReference type="SAM" id="MobiDB-lite"/>
    </source>
</evidence>
<dbReference type="Gene3D" id="3.90.420.10">
    <property type="entry name" value="Oxidoreductase, molybdopterin-binding domain"/>
    <property type="match status" value="1"/>
</dbReference>
<keyword evidence="5" id="KW-1185">Reference proteome</keyword>
<reference evidence="4 5" key="1">
    <citation type="submission" date="2018-02" db="EMBL/GenBank/DDBJ databases">
        <title>Genomic Encyclopedia of Archaeal and Bacterial Type Strains, Phase II (KMG-II): from individual species to whole genera.</title>
        <authorList>
            <person name="Goeker M."/>
        </authorList>
    </citation>
    <scope>NUCLEOTIDE SEQUENCE [LARGE SCALE GENOMIC DNA]</scope>
    <source>
        <strain evidence="4 5">YU 961-1</strain>
    </source>
</reference>
<dbReference type="SUPFAM" id="SSF81296">
    <property type="entry name" value="E set domains"/>
    <property type="match status" value="1"/>
</dbReference>
<feature type="transmembrane region" description="Helical" evidence="2">
    <location>
        <begin position="20"/>
        <end position="43"/>
    </location>
</feature>
<dbReference type="GO" id="GO:0008482">
    <property type="term" value="F:sulfite oxidase activity"/>
    <property type="evidence" value="ECO:0007669"/>
    <property type="project" value="TreeGrafter"/>
</dbReference>
<feature type="domain" description="Oxidoreductase molybdopterin-binding" evidence="3">
    <location>
        <begin position="248"/>
        <end position="400"/>
    </location>
</feature>
<evidence type="ECO:0000313" key="4">
    <source>
        <dbReference type="EMBL" id="PPK69411.1"/>
    </source>
</evidence>
<feature type="transmembrane region" description="Helical" evidence="2">
    <location>
        <begin position="106"/>
        <end position="124"/>
    </location>
</feature>
<feature type="region of interest" description="Disordered" evidence="1">
    <location>
        <begin position="485"/>
        <end position="509"/>
    </location>
</feature>
<dbReference type="GO" id="GO:0006790">
    <property type="term" value="P:sulfur compound metabolic process"/>
    <property type="evidence" value="ECO:0007669"/>
    <property type="project" value="TreeGrafter"/>
</dbReference>
<organism evidence="4 5">
    <name type="scientific">Actinokineospora auranticolor</name>
    <dbReference type="NCBI Taxonomy" id="155976"/>
    <lineage>
        <taxon>Bacteria</taxon>
        <taxon>Bacillati</taxon>
        <taxon>Actinomycetota</taxon>
        <taxon>Actinomycetes</taxon>
        <taxon>Pseudonocardiales</taxon>
        <taxon>Pseudonocardiaceae</taxon>
        <taxon>Actinokineospora</taxon>
    </lineage>
</organism>
<dbReference type="RefSeq" id="WP_245931137.1">
    <property type="nucleotide sequence ID" value="NZ_CP154825.1"/>
</dbReference>
<sequence length="522" mass="54981">MDTLAEPDTTPAPTRLDRRVAALIGVLAVAAALAAGHLVAGVVGPNASPFLAVGNSAIDLTPSWLKDFAVRTFGSHDKQVLLGGMALTLLLVAIAAGLLSRASPRPGQAVAAVFGVLGIAAVANRPDLDTVAVLAPLASLVAGVLVFAWLHRAAAHRLSTSDGSDAGAGRREFLRTSSGVVAGVAITGGLGQFLAGRVDVEGSRASVGPLRPATPAPAIPASADFSALGTPGFLTENSQFYRVDTAIVVPRVRAETWTLRLHGMVGRELSFSYADIRNRPLVERTITMTCVSNEVGGPYISTANFTGVPLRDLVMAANPDPKADQLYSTSVDGWTTGTPLEAILDPERGALLAIGMNGEPLPVEHGFPARLVVPGLYGYVSATKWVTDLEVTTFGSKEFYWQERGWADKAPIKTQSRIDVPGGFAKVPAGEVVIAGIAWAQHVGIDRVEVRVDGGPWQDAELATEVNKQTWRQWKTAFTLQAGSHRAEVRATDRDGHTQTDVRVPPIPDGATGWHSALFTVE</sequence>
<evidence type="ECO:0000313" key="5">
    <source>
        <dbReference type="Proteomes" id="UP000239203"/>
    </source>
</evidence>
<feature type="transmembrane region" description="Helical" evidence="2">
    <location>
        <begin position="130"/>
        <end position="150"/>
    </location>
</feature>
<dbReference type="Pfam" id="PF00174">
    <property type="entry name" value="Oxidored_molyb"/>
    <property type="match status" value="1"/>
</dbReference>
<dbReference type="PANTHER" id="PTHR19372">
    <property type="entry name" value="SULFITE REDUCTASE"/>
    <property type="match status" value="1"/>
</dbReference>
<evidence type="ECO:0000256" key="2">
    <source>
        <dbReference type="SAM" id="Phobius"/>
    </source>
</evidence>
<dbReference type="GO" id="GO:0043546">
    <property type="term" value="F:molybdopterin cofactor binding"/>
    <property type="evidence" value="ECO:0007669"/>
    <property type="project" value="TreeGrafter"/>
</dbReference>
<proteinExistence type="predicted"/>
<dbReference type="GO" id="GO:0020037">
    <property type="term" value="F:heme binding"/>
    <property type="evidence" value="ECO:0007669"/>
    <property type="project" value="TreeGrafter"/>
</dbReference>
<dbReference type="SUPFAM" id="SSF56524">
    <property type="entry name" value="Oxidoreductase molybdopterin-binding domain"/>
    <property type="match status" value="1"/>
</dbReference>
<comment type="caution">
    <text evidence="4">The sequence shown here is derived from an EMBL/GenBank/DDBJ whole genome shotgun (WGS) entry which is preliminary data.</text>
</comment>
<feature type="compositionally biased region" description="Basic and acidic residues" evidence="1">
    <location>
        <begin position="485"/>
        <end position="500"/>
    </location>
</feature>
<name>A0A2S6GW78_9PSEU</name>
<protein>
    <submittedName>
        <fullName evidence="4">DMSO/TMAO reductase YedYZ molybdopterin-dependent catalytic subunit</fullName>
    </submittedName>
</protein>
<gene>
    <name evidence="4" type="ORF">CLV40_10317</name>
</gene>
<keyword evidence="2" id="KW-1133">Transmembrane helix</keyword>
<dbReference type="Gene3D" id="2.60.40.650">
    <property type="match status" value="1"/>
</dbReference>
<keyword evidence="2" id="KW-0812">Transmembrane</keyword>
<dbReference type="EMBL" id="PTIX01000003">
    <property type="protein sequence ID" value="PPK69411.1"/>
    <property type="molecule type" value="Genomic_DNA"/>
</dbReference>
<dbReference type="AlphaFoldDB" id="A0A2S6GW78"/>
<feature type="transmembrane region" description="Helical" evidence="2">
    <location>
        <begin position="80"/>
        <end position="99"/>
    </location>
</feature>
<dbReference type="InterPro" id="IPR036374">
    <property type="entry name" value="OxRdtase_Mopterin-bd_sf"/>
</dbReference>
<accession>A0A2S6GW78</accession>
<dbReference type="InterPro" id="IPR014756">
    <property type="entry name" value="Ig_E-set"/>
</dbReference>